<dbReference type="Gene3D" id="3.80.10.10">
    <property type="entry name" value="Ribonuclease Inhibitor"/>
    <property type="match status" value="1"/>
</dbReference>
<dbReference type="EMBL" id="JBHTHZ010000003">
    <property type="protein sequence ID" value="MFD0793464.1"/>
    <property type="molecule type" value="Genomic_DNA"/>
</dbReference>
<comment type="caution">
    <text evidence="1">The sequence shown here is derived from an EMBL/GenBank/DDBJ whole genome shotgun (WGS) entry which is preliminary data.</text>
</comment>
<name>A0ABW3ARH8_9SPHI</name>
<evidence type="ECO:0008006" key="3">
    <source>
        <dbReference type="Google" id="ProtNLM"/>
    </source>
</evidence>
<keyword evidence="2" id="KW-1185">Reference proteome</keyword>
<dbReference type="InterPro" id="IPR032675">
    <property type="entry name" value="LRR_dom_sf"/>
</dbReference>
<gene>
    <name evidence="1" type="ORF">ACFQZX_07525</name>
</gene>
<evidence type="ECO:0000313" key="2">
    <source>
        <dbReference type="Proteomes" id="UP001597010"/>
    </source>
</evidence>
<accession>A0ABW3ARH8</accession>
<dbReference type="RefSeq" id="WP_377113268.1">
    <property type="nucleotide sequence ID" value="NZ_JBHTHZ010000003.1"/>
</dbReference>
<evidence type="ECO:0000313" key="1">
    <source>
        <dbReference type="EMBL" id="MFD0793464.1"/>
    </source>
</evidence>
<reference evidence="2" key="1">
    <citation type="journal article" date="2019" name="Int. J. Syst. Evol. Microbiol.">
        <title>The Global Catalogue of Microorganisms (GCM) 10K type strain sequencing project: providing services to taxonomists for standard genome sequencing and annotation.</title>
        <authorList>
            <consortium name="The Broad Institute Genomics Platform"/>
            <consortium name="The Broad Institute Genome Sequencing Center for Infectious Disease"/>
            <person name="Wu L."/>
            <person name="Ma J."/>
        </authorList>
    </citation>
    <scope>NUCLEOTIDE SEQUENCE [LARGE SCALE GENOMIC DNA]</scope>
    <source>
        <strain evidence="2">CCUG 61484</strain>
    </source>
</reference>
<sequence length="222" mass="26279">MDWRYNTIWFEQIESNNYFNHDFKNEKTIDKGFTKVEYAILWHLKSGVDAFQNLPSSDKLLYLELNCANAKDLKGVTRFKNLKRLELHYCTKLEEDTGIAQLSDSLQYLHINQSKKFKFTDELLSLTNLRVLCLNTCSPIDSLSFLSNFPNLIDFRFIDTNILDGDLNPLIEHPTIRTVGFLNKRHYNIKDSQLKNELLLKSNTEYRYFANKGEYRTTRYDY</sequence>
<organism evidence="1 2">
    <name type="scientific">Mucilaginibacter litoreus</name>
    <dbReference type="NCBI Taxonomy" id="1048221"/>
    <lineage>
        <taxon>Bacteria</taxon>
        <taxon>Pseudomonadati</taxon>
        <taxon>Bacteroidota</taxon>
        <taxon>Sphingobacteriia</taxon>
        <taxon>Sphingobacteriales</taxon>
        <taxon>Sphingobacteriaceae</taxon>
        <taxon>Mucilaginibacter</taxon>
    </lineage>
</organism>
<proteinExistence type="predicted"/>
<dbReference type="Proteomes" id="UP001597010">
    <property type="component" value="Unassembled WGS sequence"/>
</dbReference>
<protein>
    <recommendedName>
        <fullName evidence="3">Leucine Rich repeat-containing protein</fullName>
    </recommendedName>
</protein>
<dbReference type="SUPFAM" id="SSF52058">
    <property type="entry name" value="L domain-like"/>
    <property type="match status" value="1"/>
</dbReference>